<evidence type="ECO:0000256" key="2">
    <source>
        <dbReference type="SAM" id="Phobius"/>
    </source>
</evidence>
<keyword evidence="2" id="KW-1133">Transmembrane helix</keyword>
<comment type="caution">
    <text evidence="3">The sequence shown here is derived from an EMBL/GenBank/DDBJ whole genome shotgun (WGS) entry which is preliminary data.</text>
</comment>
<dbReference type="EMBL" id="JAWXYG010000006">
    <property type="protein sequence ID" value="KAK4270297.1"/>
    <property type="molecule type" value="Genomic_DNA"/>
</dbReference>
<evidence type="ECO:0000313" key="4">
    <source>
        <dbReference type="Proteomes" id="UP001293593"/>
    </source>
</evidence>
<feature type="compositionally biased region" description="Basic and acidic residues" evidence="1">
    <location>
        <begin position="171"/>
        <end position="181"/>
    </location>
</feature>
<dbReference type="PANTHER" id="PTHR36777">
    <property type="entry name" value="EXPRESSED PROTEIN"/>
    <property type="match status" value="1"/>
</dbReference>
<gene>
    <name evidence="3" type="ORF">QN277_023350</name>
</gene>
<keyword evidence="2" id="KW-0812">Transmembrane</keyword>
<proteinExistence type="predicted"/>
<dbReference type="AlphaFoldDB" id="A0AAE1JGS1"/>
<dbReference type="Proteomes" id="UP001293593">
    <property type="component" value="Unassembled WGS sequence"/>
</dbReference>
<evidence type="ECO:0008006" key="5">
    <source>
        <dbReference type="Google" id="ProtNLM"/>
    </source>
</evidence>
<organism evidence="3 4">
    <name type="scientific">Acacia crassicarpa</name>
    <name type="common">northern wattle</name>
    <dbReference type="NCBI Taxonomy" id="499986"/>
    <lineage>
        <taxon>Eukaryota</taxon>
        <taxon>Viridiplantae</taxon>
        <taxon>Streptophyta</taxon>
        <taxon>Embryophyta</taxon>
        <taxon>Tracheophyta</taxon>
        <taxon>Spermatophyta</taxon>
        <taxon>Magnoliopsida</taxon>
        <taxon>eudicotyledons</taxon>
        <taxon>Gunneridae</taxon>
        <taxon>Pentapetalae</taxon>
        <taxon>rosids</taxon>
        <taxon>fabids</taxon>
        <taxon>Fabales</taxon>
        <taxon>Fabaceae</taxon>
        <taxon>Caesalpinioideae</taxon>
        <taxon>mimosoid clade</taxon>
        <taxon>Acacieae</taxon>
        <taxon>Acacia</taxon>
    </lineage>
</organism>
<protein>
    <recommendedName>
        <fullName evidence="5">Transmembrane protein</fullName>
    </recommendedName>
</protein>
<feature type="region of interest" description="Disordered" evidence="1">
    <location>
        <begin position="151"/>
        <end position="181"/>
    </location>
</feature>
<name>A0AAE1JGS1_9FABA</name>
<dbReference type="PANTHER" id="PTHR36777:SF2">
    <property type="entry name" value="EXPRESSED PROTEIN"/>
    <property type="match status" value="1"/>
</dbReference>
<feature type="transmembrane region" description="Helical" evidence="2">
    <location>
        <begin position="127"/>
        <end position="145"/>
    </location>
</feature>
<keyword evidence="4" id="KW-1185">Reference proteome</keyword>
<evidence type="ECO:0000256" key="1">
    <source>
        <dbReference type="SAM" id="MobiDB-lite"/>
    </source>
</evidence>
<accession>A0AAE1JGS1</accession>
<sequence>MYSSVLNIHNSCPISSYSPNCFQGRLFALTPFQFLSSNSSLKFKNQPLRFTRPKISRTHKPRSSFVVLAVQSNLFKALQTAWKVGRDGIEAGTNLVPDSIPRPAARISVTFVALSVVLFVLKSVLSTVFFILATMGLAYFAFLAFNKDQGRTGGGDTTSSSSSTPMEDPVEEARKIMEKYK</sequence>
<reference evidence="3" key="1">
    <citation type="submission" date="2023-10" db="EMBL/GenBank/DDBJ databases">
        <title>Chromosome-level genome of the transformable northern wattle, Acacia crassicarpa.</title>
        <authorList>
            <person name="Massaro I."/>
            <person name="Sinha N.R."/>
            <person name="Poethig S."/>
            <person name="Leichty A.R."/>
        </authorList>
    </citation>
    <scope>NUCLEOTIDE SEQUENCE</scope>
    <source>
        <strain evidence="3">Acra3RX</strain>
        <tissue evidence="3">Leaf</tissue>
    </source>
</reference>
<evidence type="ECO:0000313" key="3">
    <source>
        <dbReference type="EMBL" id="KAK4270297.1"/>
    </source>
</evidence>
<keyword evidence="2" id="KW-0472">Membrane</keyword>